<feature type="compositionally biased region" description="Low complexity" evidence="1">
    <location>
        <begin position="375"/>
        <end position="398"/>
    </location>
</feature>
<feature type="compositionally biased region" description="Polar residues" evidence="1">
    <location>
        <begin position="562"/>
        <end position="581"/>
    </location>
</feature>
<proteinExistence type="predicted"/>
<feature type="compositionally biased region" description="Pro residues" evidence="1">
    <location>
        <begin position="360"/>
        <end position="374"/>
    </location>
</feature>
<evidence type="ECO:0008006" key="4">
    <source>
        <dbReference type="Google" id="ProtNLM"/>
    </source>
</evidence>
<reference evidence="2 3" key="1">
    <citation type="journal article" date="2023" name="IMA Fungus">
        <title>Comparative genomic study of the Penicillium genus elucidates a diverse pangenome and 15 lateral gene transfer events.</title>
        <authorList>
            <person name="Petersen C."/>
            <person name="Sorensen T."/>
            <person name="Nielsen M.R."/>
            <person name="Sondergaard T.E."/>
            <person name="Sorensen J.L."/>
            <person name="Fitzpatrick D.A."/>
            <person name="Frisvad J.C."/>
            <person name="Nielsen K.L."/>
        </authorList>
    </citation>
    <scope>NUCLEOTIDE SEQUENCE [LARGE SCALE GENOMIC DNA]</scope>
    <source>
        <strain evidence="2 3">IBT 29057</strain>
    </source>
</reference>
<feature type="compositionally biased region" description="Polar residues" evidence="1">
    <location>
        <begin position="324"/>
        <end position="339"/>
    </location>
</feature>
<dbReference type="AlphaFoldDB" id="A0AAD6GN54"/>
<feature type="region of interest" description="Disordered" evidence="1">
    <location>
        <begin position="769"/>
        <end position="824"/>
    </location>
</feature>
<sequence>MSLNGLENPVIVEAYQSALADAGGWFLLHYISRDEVDLLSRGTGGVPEVRNAIDNYEETSPLYGFLHYRRRKVILRYMPEGLSRLIQARSNVQFQSVTDKFTPNDTVLVLAQASDLNESALSSACLLHTASGSITSSSSSLRRRRLMEITEDAEENGPKEETYQQPLPPPRSEARRLSGSQKSEATVVPPTTTSPPPPTSPPVPPPNVDPVSPDLRPPPSRASSRSHSRGRSPSETQSVATSPKSPDTSSEHSKYRNILDEFPRPSEEVRMSTQSARPSLRELERAAGYTPKVKLGPRPSVDSSGRPRTAGSSRNPDQRPVASLPSNMRSSSVRKSTNAAPDPPRPRSQGSSFASRPNSRAPPIPPLLVPPPSIPISRPQLSPGAKSLGALSTSSGLTPEKERLMKALQQRKKNMAKRAESKKKQDIPEVEEQPNAEGMALKESEGNKENINPTHEAEYGKEEEQPVELSQPPANEPKNEPPSDIQEESQTPVVESDPTPEVPAQVEEALPADQGELLPAISHSDAMEQEASKAQEEQLSAIEEAAGLESSAAVRESDSEGGLSSHTSEPSADTTFSSTHIDSVLKAAQSETPQTAHDHETCADPEDSAILGQSETNDDLVPPSASVESPLNKESAEVSDSKPEPDVTPFQSSETSSAADQQVEETQSVEITTPEVTEPTLVSATPSPQSTPLDPVAGPEEASIAPISVSIEAAPEQTPSPKAEPLPLDQRRNIHLEPIQVPTHEYSDDDNLLSDDSFMEELRSATVQEAKPVSVKSPNGAENSWRGSRAVSSPHGLASPSTVQALQVGRSVSSSYPENGPSTPVLMAKKINVSSGISSRIKALEKFSSREGTPNGSSVTVTAPSTSSSFEICANAHLRQDSRSASNTSRRTNSISVTARIVRDLDVSPDSSGLEPTESDALNLQASHLTVEQHETPELATQDTGSETVDRPEDRSMSISSAGSGRQASRPASRLSLSSRSRTEENMTSSSPTDEKKGSRASRLMRRVSSITSNSRRSIIGALSPPVKEEEIDPIATISPSPSQPQTSDPIDIGEVNVQFPDTLLWKRRVMRIDENGYLVLAPGTTDATARNMTKRYHLSEFRTPCLPDEDMQELPNSILLDFLDGSTLQCACESRQGQASALQTLVDAHVVHQQ</sequence>
<protein>
    <recommendedName>
        <fullName evidence="4">ADF-H domain-containing protein</fullName>
    </recommendedName>
</protein>
<dbReference type="SUPFAM" id="SSF55753">
    <property type="entry name" value="Actin depolymerizing proteins"/>
    <property type="match status" value="1"/>
</dbReference>
<feature type="compositionally biased region" description="Basic and acidic residues" evidence="1">
    <location>
        <begin position="455"/>
        <end position="464"/>
    </location>
</feature>
<feature type="compositionally biased region" description="Low complexity" evidence="1">
    <location>
        <begin position="669"/>
        <end position="680"/>
    </location>
</feature>
<organism evidence="2 3">
    <name type="scientific">Penicillium hetheringtonii</name>
    <dbReference type="NCBI Taxonomy" id="911720"/>
    <lineage>
        <taxon>Eukaryota</taxon>
        <taxon>Fungi</taxon>
        <taxon>Dikarya</taxon>
        <taxon>Ascomycota</taxon>
        <taxon>Pezizomycotina</taxon>
        <taxon>Eurotiomycetes</taxon>
        <taxon>Eurotiomycetidae</taxon>
        <taxon>Eurotiales</taxon>
        <taxon>Aspergillaceae</taxon>
        <taxon>Penicillium</taxon>
    </lineage>
</organism>
<feature type="compositionally biased region" description="Polar residues" evidence="1">
    <location>
        <begin position="776"/>
        <end position="786"/>
    </location>
</feature>
<feature type="compositionally biased region" description="Polar residues" evidence="1">
    <location>
        <begin position="682"/>
        <end position="692"/>
    </location>
</feature>
<evidence type="ECO:0000313" key="3">
    <source>
        <dbReference type="Proteomes" id="UP001216150"/>
    </source>
</evidence>
<feature type="compositionally biased region" description="Low complexity" evidence="1">
    <location>
        <begin position="857"/>
        <end position="866"/>
    </location>
</feature>
<feature type="compositionally biased region" description="Polar residues" evidence="1">
    <location>
        <begin position="799"/>
        <end position="822"/>
    </location>
</feature>
<comment type="caution">
    <text evidence="2">The sequence shown here is derived from an EMBL/GenBank/DDBJ whole genome shotgun (WGS) entry which is preliminary data.</text>
</comment>
<keyword evidence="3" id="KW-1185">Reference proteome</keyword>
<feature type="compositionally biased region" description="Basic and acidic residues" evidence="1">
    <location>
        <begin position="634"/>
        <end position="645"/>
    </location>
</feature>
<evidence type="ECO:0000256" key="1">
    <source>
        <dbReference type="SAM" id="MobiDB-lite"/>
    </source>
</evidence>
<name>A0AAD6GN54_9EURO</name>
<feature type="region of interest" description="Disordered" evidence="1">
    <location>
        <begin position="846"/>
        <end position="866"/>
    </location>
</feature>
<feature type="compositionally biased region" description="Pro residues" evidence="1">
    <location>
        <begin position="192"/>
        <end position="208"/>
    </location>
</feature>
<feature type="compositionally biased region" description="Low complexity" evidence="1">
    <location>
        <begin position="968"/>
        <end position="980"/>
    </location>
</feature>
<evidence type="ECO:0000313" key="2">
    <source>
        <dbReference type="EMBL" id="KAJ5568489.1"/>
    </source>
</evidence>
<accession>A0AAD6GN54</accession>
<feature type="region of interest" description="Disordered" evidence="1">
    <location>
        <begin position="932"/>
        <end position="1015"/>
    </location>
</feature>
<feature type="compositionally biased region" description="Polar residues" evidence="1">
    <location>
        <begin position="235"/>
        <end position="248"/>
    </location>
</feature>
<feature type="compositionally biased region" description="Polar residues" evidence="1">
    <location>
        <begin position="348"/>
        <end position="358"/>
    </location>
</feature>
<dbReference type="EMBL" id="JAQJAC010000010">
    <property type="protein sequence ID" value="KAJ5568489.1"/>
    <property type="molecule type" value="Genomic_DNA"/>
</dbReference>
<feature type="compositionally biased region" description="Polar residues" evidence="1">
    <location>
        <begin position="649"/>
        <end position="668"/>
    </location>
</feature>
<dbReference type="Proteomes" id="UP001216150">
    <property type="component" value="Unassembled WGS sequence"/>
</dbReference>
<feature type="compositionally biased region" description="Basic and acidic residues" evidence="1">
    <location>
        <begin position="249"/>
        <end position="270"/>
    </location>
</feature>
<feature type="compositionally biased region" description="Basic and acidic residues" evidence="1">
    <location>
        <begin position="417"/>
        <end position="427"/>
    </location>
</feature>
<feature type="compositionally biased region" description="Polar residues" evidence="1">
    <location>
        <begin position="957"/>
        <end position="967"/>
    </location>
</feature>
<feature type="region of interest" description="Disordered" evidence="1">
    <location>
        <begin position="150"/>
        <end position="731"/>
    </location>
</feature>
<gene>
    <name evidence="2" type="ORF">N7450_010975</name>
</gene>